<accession>A0A2G8LJ94</accession>
<evidence type="ECO:0000313" key="3">
    <source>
        <dbReference type="EMBL" id="PIK60250.1"/>
    </source>
</evidence>
<evidence type="ECO:0000259" key="2">
    <source>
        <dbReference type="Pfam" id="PF22749"/>
    </source>
</evidence>
<name>A0A2G8LJ94_STIJA</name>
<gene>
    <name evidence="3" type="ORF">BSL78_02812</name>
</gene>
<organism evidence="3 4">
    <name type="scientific">Stichopus japonicus</name>
    <name type="common">Sea cucumber</name>
    <dbReference type="NCBI Taxonomy" id="307972"/>
    <lineage>
        <taxon>Eukaryota</taxon>
        <taxon>Metazoa</taxon>
        <taxon>Echinodermata</taxon>
        <taxon>Eleutherozoa</taxon>
        <taxon>Echinozoa</taxon>
        <taxon>Holothuroidea</taxon>
        <taxon>Aspidochirotacea</taxon>
        <taxon>Aspidochirotida</taxon>
        <taxon>Stichopodidae</taxon>
        <taxon>Apostichopus</taxon>
    </lineage>
</organism>
<feature type="compositionally biased region" description="Basic and acidic residues" evidence="1">
    <location>
        <begin position="1"/>
        <end position="11"/>
    </location>
</feature>
<dbReference type="EMBL" id="MRZV01000062">
    <property type="protein sequence ID" value="PIK60250.1"/>
    <property type="molecule type" value="Genomic_DNA"/>
</dbReference>
<protein>
    <recommendedName>
        <fullName evidence="2">Arb2 domain-containing protein</fullName>
    </recommendedName>
</protein>
<feature type="domain" description="Arb2" evidence="2">
    <location>
        <begin position="170"/>
        <end position="269"/>
    </location>
</feature>
<dbReference type="STRING" id="307972.A0A2G8LJ94"/>
<dbReference type="GO" id="GO:0005634">
    <property type="term" value="C:nucleus"/>
    <property type="evidence" value="ECO:0007669"/>
    <property type="project" value="TreeGrafter"/>
</dbReference>
<dbReference type="PANTHER" id="PTHR21357:SF4">
    <property type="entry name" value="FAM172 FAMILY PROTEIN HOMOLOG CG10038"/>
    <property type="match status" value="1"/>
</dbReference>
<evidence type="ECO:0000256" key="1">
    <source>
        <dbReference type="SAM" id="MobiDB-lite"/>
    </source>
</evidence>
<keyword evidence="4" id="KW-1185">Reference proteome</keyword>
<dbReference type="InterPro" id="IPR029058">
    <property type="entry name" value="AB_hydrolase_fold"/>
</dbReference>
<dbReference type="SUPFAM" id="SSF53474">
    <property type="entry name" value="alpha/beta-Hydrolases"/>
    <property type="match status" value="1"/>
</dbReference>
<dbReference type="InterPro" id="IPR048263">
    <property type="entry name" value="Arb2"/>
</dbReference>
<dbReference type="GO" id="GO:0035197">
    <property type="term" value="F:siRNA binding"/>
    <property type="evidence" value="ECO:0007669"/>
    <property type="project" value="TreeGrafter"/>
</dbReference>
<dbReference type="PANTHER" id="PTHR21357">
    <property type="entry name" value="FAM172 FAMILY PROTEIN HOMOLOG CG10038"/>
    <property type="match status" value="1"/>
</dbReference>
<proteinExistence type="predicted"/>
<reference evidence="3 4" key="1">
    <citation type="journal article" date="2017" name="PLoS Biol.">
        <title>The sea cucumber genome provides insights into morphological evolution and visceral regeneration.</title>
        <authorList>
            <person name="Zhang X."/>
            <person name="Sun L."/>
            <person name="Yuan J."/>
            <person name="Sun Y."/>
            <person name="Gao Y."/>
            <person name="Zhang L."/>
            <person name="Li S."/>
            <person name="Dai H."/>
            <person name="Hamel J.F."/>
            <person name="Liu C."/>
            <person name="Yu Y."/>
            <person name="Liu S."/>
            <person name="Lin W."/>
            <person name="Guo K."/>
            <person name="Jin S."/>
            <person name="Xu P."/>
            <person name="Storey K.B."/>
            <person name="Huan P."/>
            <person name="Zhang T."/>
            <person name="Zhou Y."/>
            <person name="Zhang J."/>
            <person name="Lin C."/>
            <person name="Li X."/>
            <person name="Xing L."/>
            <person name="Huo D."/>
            <person name="Sun M."/>
            <person name="Wang L."/>
            <person name="Mercier A."/>
            <person name="Li F."/>
            <person name="Yang H."/>
            <person name="Xiang J."/>
        </authorList>
    </citation>
    <scope>NUCLEOTIDE SEQUENCE [LARGE SCALE GENOMIC DNA]</scope>
    <source>
        <strain evidence="3">Shaxun</strain>
        <tissue evidence="3">Muscle</tissue>
    </source>
</reference>
<dbReference type="AlphaFoldDB" id="A0A2G8LJ94"/>
<dbReference type="Proteomes" id="UP000230750">
    <property type="component" value="Unassembled WGS sequence"/>
</dbReference>
<dbReference type="OrthoDB" id="421951at2759"/>
<comment type="caution">
    <text evidence="3">The sequence shown here is derived from an EMBL/GenBank/DDBJ whole genome shotgun (WGS) entry which is preliminary data.</text>
</comment>
<dbReference type="GO" id="GO:0031048">
    <property type="term" value="P:regulatory ncRNA-mediated heterochromatin formation"/>
    <property type="evidence" value="ECO:0007669"/>
    <property type="project" value="TreeGrafter"/>
</dbReference>
<feature type="region of interest" description="Disordered" evidence="1">
    <location>
        <begin position="1"/>
        <end position="41"/>
    </location>
</feature>
<sequence length="324" mass="37107">MASLSDEKAITQDEDDDGDTVHSAKKLKLNHNEERPKQEKHKFPTTLKEFYYHFNKNGQLKHMETGEPFQFVARENDHSYNQQRYEALGEVITKHVYNLLETEAGLKRIPIPIISWKGNGGEWRAMEVRGEGREVRGRAEEVRGRAVEVRAEEMGFEVMVLNSNLNKAASQDGKEISVRGSSNPKAHVLYVWDHFLENSPVKTVVIVAHSFGGVSSLNLAKNRRSFFRKVLFLALTDSVHSMLFHDASRNIQRWYSENAINWVTSDEPLDTLVQKSTKDCLRLSAGTKKHEETSWKSIDSVFSNLRERLEKTTTEEATSDKDEL</sequence>
<feature type="domain" description="Arb2" evidence="2">
    <location>
        <begin position="43"/>
        <end position="113"/>
    </location>
</feature>
<evidence type="ECO:0000313" key="4">
    <source>
        <dbReference type="Proteomes" id="UP000230750"/>
    </source>
</evidence>
<dbReference type="Pfam" id="PF22749">
    <property type="entry name" value="Arb2"/>
    <property type="match status" value="2"/>
</dbReference>
<dbReference type="InterPro" id="IPR053858">
    <property type="entry name" value="Arb2_dom"/>
</dbReference>